<protein>
    <submittedName>
        <fullName evidence="1">Uncharacterized protein</fullName>
    </submittedName>
</protein>
<name>A0A178MW56_9PROT</name>
<dbReference type="RefSeq" id="WP_068498830.1">
    <property type="nucleotide sequence ID" value="NZ_LWQU01000125.1"/>
</dbReference>
<gene>
    <name evidence="1" type="ORF">A6A05_09685</name>
</gene>
<dbReference type="Proteomes" id="UP000078543">
    <property type="component" value="Unassembled WGS sequence"/>
</dbReference>
<dbReference type="AlphaFoldDB" id="A0A178MW56"/>
<comment type="caution">
    <text evidence="1">The sequence shown here is derived from an EMBL/GenBank/DDBJ whole genome shotgun (WGS) entry which is preliminary data.</text>
</comment>
<sequence length="309" mass="33598">MIEDFLGGLLRECKELGQAWRRRHPPGLDRVLARLSGWSLLARSLPPRLDGPNGPDLDLDQATWRRLWSMARGLKVLAEIPVIPAPELVPELIERLHGVMISRFDPADAFLDHHSRIVVTEWAQRHAAAEAIDAAHAGAAALEFIALSPLSWGNAEMAVMLAALMAAGREGPLVLPLTPAEMGEDGYARALAAGLDGDQGAWIAYWLAQTRIVLKRLPDLADGAERLRTRWIKLLSKAPFGERGAELLADTIIALPVITPTFLEDSRIATDLLRDGMVLLFAADDAVEVGLPGSLTATIMPPALRLLAR</sequence>
<reference evidence="1 2" key="1">
    <citation type="submission" date="2016-04" db="EMBL/GenBank/DDBJ databases">
        <title>Draft genome sequence of freshwater magnetotactic bacteria Magnetospirillum marisnigri SP-1 and Magnetospirillum moscoviense BB-1.</title>
        <authorList>
            <person name="Koziaeva V."/>
            <person name="Dziuba M.V."/>
            <person name="Ivanov T.M."/>
            <person name="Kuznetsov B."/>
            <person name="Grouzdev D.S."/>
        </authorList>
    </citation>
    <scope>NUCLEOTIDE SEQUENCE [LARGE SCALE GENOMIC DNA]</scope>
    <source>
        <strain evidence="1 2">BB-1</strain>
    </source>
</reference>
<keyword evidence="2" id="KW-1185">Reference proteome</keyword>
<dbReference type="EMBL" id="LWQU01000125">
    <property type="protein sequence ID" value="OAN53210.1"/>
    <property type="molecule type" value="Genomic_DNA"/>
</dbReference>
<evidence type="ECO:0000313" key="2">
    <source>
        <dbReference type="Proteomes" id="UP000078543"/>
    </source>
</evidence>
<proteinExistence type="predicted"/>
<accession>A0A178MW56</accession>
<evidence type="ECO:0000313" key="1">
    <source>
        <dbReference type="EMBL" id="OAN53210.1"/>
    </source>
</evidence>
<organism evidence="1 2">
    <name type="scientific">Magnetospirillum moscoviense</name>
    <dbReference type="NCBI Taxonomy" id="1437059"/>
    <lineage>
        <taxon>Bacteria</taxon>
        <taxon>Pseudomonadati</taxon>
        <taxon>Pseudomonadota</taxon>
        <taxon>Alphaproteobacteria</taxon>
        <taxon>Rhodospirillales</taxon>
        <taxon>Rhodospirillaceae</taxon>
        <taxon>Magnetospirillum</taxon>
    </lineage>
</organism>